<proteinExistence type="predicted"/>
<name>A0A433VP80_9CYAN</name>
<evidence type="ECO:0000313" key="2">
    <source>
        <dbReference type="Proteomes" id="UP000271624"/>
    </source>
</evidence>
<dbReference type="EMBL" id="RSCL01000004">
    <property type="protein sequence ID" value="RUT07900.1"/>
    <property type="molecule type" value="Genomic_DNA"/>
</dbReference>
<keyword evidence="2" id="KW-1185">Reference proteome</keyword>
<evidence type="ECO:0008006" key="3">
    <source>
        <dbReference type="Google" id="ProtNLM"/>
    </source>
</evidence>
<reference evidence="1" key="1">
    <citation type="submission" date="2018-12" db="EMBL/GenBank/DDBJ databases">
        <authorList>
            <person name="Will S."/>
            <person name="Neumann-Schaal M."/>
            <person name="Henke P."/>
        </authorList>
    </citation>
    <scope>NUCLEOTIDE SEQUENCE</scope>
    <source>
        <strain evidence="1">PCC 7102</strain>
    </source>
</reference>
<dbReference type="RefSeq" id="WP_233787699.1">
    <property type="nucleotide sequence ID" value="NZ_RSCL01000004.1"/>
</dbReference>
<organism evidence="1 2">
    <name type="scientific">Dulcicalothrix desertica PCC 7102</name>
    <dbReference type="NCBI Taxonomy" id="232991"/>
    <lineage>
        <taxon>Bacteria</taxon>
        <taxon>Bacillati</taxon>
        <taxon>Cyanobacteriota</taxon>
        <taxon>Cyanophyceae</taxon>
        <taxon>Nostocales</taxon>
        <taxon>Calotrichaceae</taxon>
        <taxon>Dulcicalothrix</taxon>
    </lineage>
</organism>
<comment type="caution">
    <text evidence="1">The sequence shown here is derived from an EMBL/GenBank/DDBJ whole genome shotgun (WGS) entry which is preliminary data.</text>
</comment>
<dbReference type="AlphaFoldDB" id="A0A433VP80"/>
<protein>
    <recommendedName>
        <fullName evidence="3">DUF4351 domain-containing protein</fullName>
    </recommendedName>
</protein>
<gene>
    <name evidence="1" type="ORF">DSM106972_021600</name>
</gene>
<sequence>MFTLDDLKQTRYFQDVQQEAKVENARKYILEVLKARFANDIPSKIVEKLNQIEDLSCLDEIHRKAATAKSLAEFRSFVKQLPDNRA</sequence>
<dbReference type="Proteomes" id="UP000271624">
    <property type="component" value="Unassembled WGS sequence"/>
</dbReference>
<evidence type="ECO:0000313" key="1">
    <source>
        <dbReference type="EMBL" id="RUT07900.1"/>
    </source>
</evidence>
<accession>A0A433VP80</accession>
<reference evidence="1" key="2">
    <citation type="journal article" date="2019" name="Genome Biol. Evol.">
        <title>Day and night: Metabolic profiles and evolutionary relationships of six axenic non-marine cyanobacteria.</title>
        <authorList>
            <person name="Will S.E."/>
            <person name="Henke P."/>
            <person name="Boedeker C."/>
            <person name="Huang S."/>
            <person name="Brinkmann H."/>
            <person name="Rohde M."/>
            <person name="Jarek M."/>
            <person name="Friedl T."/>
            <person name="Seufert S."/>
            <person name="Schumacher M."/>
            <person name="Overmann J."/>
            <person name="Neumann-Schaal M."/>
            <person name="Petersen J."/>
        </authorList>
    </citation>
    <scope>NUCLEOTIDE SEQUENCE [LARGE SCALE GENOMIC DNA]</scope>
    <source>
        <strain evidence="1">PCC 7102</strain>
    </source>
</reference>